<name>A0A9W7LDC0_9STRA</name>
<evidence type="ECO:0000313" key="2">
    <source>
        <dbReference type="EMBL" id="GMI46374.1"/>
    </source>
</evidence>
<evidence type="ECO:0000313" key="3">
    <source>
        <dbReference type="Proteomes" id="UP001165065"/>
    </source>
</evidence>
<comment type="caution">
    <text evidence="2">The sequence shown here is derived from an EMBL/GenBank/DDBJ whole genome shotgun (WGS) entry which is preliminary data.</text>
</comment>
<protein>
    <recommendedName>
        <fullName evidence="4">F-box domain-containing protein</fullName>
    </recommendedName>
</protein>
<dbReference type="Proteomes" id="UP001165065">
    <property type="component" value="Unassembled WGS sequence"/>
</dbReference>
<proteinExistence type="predicted"/>
<keyword evidence="3" id="KW-1185">Reference proteome</keyword>
<dbReference type="OrthoDB" id="200089at2759"/>
<feature type="region of interest" description="Disordered" evidence="1">
    <location>
        <begin position="364"/>
        <end position="386"/>
    </location>
</feature>
<dbReference type="AlphaFoldDB" id="A0A9W7LDC0"/>
<reference evidence="3" key="1">
    <citation type="journal article" date="2023" name="Commun. Biol.">
        <title>Genome analysis of Parmales, the sister group of diatoms, reveals the evolutionary specialization of diatoms from phago-mixotrophs to photoautotrophs.</title>
        <authorList>
            <person name="Ban H."/>
            <person name="Sato S."/>
            <person name="Yoshikawa S."/>
            <person name="Yamada K."/>
            <person name="Nakamura Y."/>
            <person name="Ichinomiya M."/>
            <person name="Sato N."/>
            <person name="Blanc-Mathieu R."/>
            <person name="Endo H."/>
            <person name="Kuwata A."/>
            <person name="Ogata H."/>
        </authorList>
    </citation>
    <scope>NUCLEOTIDE SEQUENCE [LARGE SCALE GENOMIC DNA]</scope>
</reference>
<dbReference type="EMBL" id="BRYA01000295">
    <property type="protein sequence ID" value="GMI46374.1"/>
    <property type="molecule type" value="Genomic_DNA"/>
</dbReference>
<organism evidence="2 3">
    <name type="scientific">Triparma columacea</name>
    <dbReference type="NCBI Taxonomy" id="722753"/>
    <lineage>
        <taxon>Eukaryota</taxon>
        <taxon>Sar</taxon>
        <taxon>Stramenopiles</taxon>
        <taxon>Ochrophyta</taxon>
        <taxon>Bolidophyceae</taxon>
        <taxon>Parmales</taxon>
        <taxon>Triparmaceae</taxon>
        <taxon>Triparma</taxon>
    </lineage>
</organism>
<gene>
    <name evidence="2" type="ORF">TrCOL_g406</name>
</gene>
<evidence type="ECO:0008006" key="4">
    <source>
        <dbReference type="Google" id="ProtNLM"/>
    </source>
</evidence>
<evidence type="ECO:0000256" key="1">
    <source>
        <dbReference type="SAM" id="MobiDB-lite"/>
    </source>
</evidence>
<accession>A0A9W7LDC0</accession>
<sequence length="578" mass="63284">MSDPFATPIFATASTPNTNNPSTPFTPPCPRNLFDASLHASPRDSHQKSDVVVKVAAQSVSGGQLFGLLSEDVIVLVMSSLRAYDLGALQQTCKAFADPKLADRVVKYVSGGVYPTSLTTGFATAQVAGTTASGGGLLKFKNMRDMEMLVVARVLSRPEPQEGFWVSKAWCKSALKWLEATTKTPKKNLSKKKGRIRDRRLSDALPPWPNINADLMCQHGSLVTSSKPGAKRKVIDKKAWRALRKLYPESSSIPTTNQECVDCLREKLEGKRLGEKKKEERMKERKKVLGVHLVREIYRRTKGVPESALRAPGSSPPYAAPAFTSTSGVPLNLCSPCSSTPTGVAELEAHVEAMKVGGALAYYREPKPPAPSPPRALKGEKGQQDNKWPTLEQAATNKQKTAALVPGLLTAPLLLTPPKELPPPPTLKVAALPVQEVPPPPSVNQTPLRDGVYKLLPRSYLHSWRHYIRSGGEKPDLEDTYLRLLLCEPHGKGVVPRHLSEWLGGRKESLWGEGEEMDARNDVVVEVLTEREFEAFLEQEGGKAKTSGWMEYRVGFEIRGGKVGWGRQCCGKCMVKGS</sequence>